<dbReference type="SMART" id="SM00220">
    <property type="entry name" value="S_TKc"/>
    <property type="match status" value="1"/>
</dbReference>
<accession>A0A8E2JPH4</accession>
<evidence type="ECO:0000313" key="6">
    <source>
        <dbReference type="Proteomes" id="UP000250140"/>
    </source>
</evidence>
<keyword evidence="2" id="KW-0072">Autophagy</keyword>
<dbReference type="InterPro" id="IPR008271">
    <property type="entry name" value="Ser/Thr_kinase_AS"/>
</dbReference>
<evidence type="ECO:0000313" key="5">
    <source>
        <dbReference type="EMBL" id="OCL04713.1"/>
    </source>
</evidence>
<dbReference type="InterPro" id="IPR011009">
    <property type="entry name" value="Kinase-like_dom_sf"/>
</dbReference>
<comment type="subcellular location">
    <subcellularLocation>
        <location evidence="1">Preautophagosomal structure membrane</location>
        <topology evidence="1">Peripheral membrane protein</topology>
    </subcellularLocation>
</comment>
<evidence type="ECO:0000256" key="3">
    <source>
        <dbReference type="ARBA" id="ARBA00030237"/>
    </source>
</evidence>
<dbReference type="GO" id="GO:0005524">
    <property type="term" value="F:ATP binding"/>
    <property type="evidence" value="ECO:0007669"/>
    <property type="project" value="InterPro"/>
</dbReference>
<feature type="domain" description="Protein kinase" evidence="4">
    <location>
        <begin position="1"/>
        <end position="229"/>
    </location>
</feature>
<dbReference type="InterPro" id="IPR045269">
    <property type="entry name" value="Atg1-like"/>
</dbReference>
<feature type="non-terminal residue" evidence="5">
    <location>
        <position position="229"/>
    </location>
</feature>
<dbReference type="GO" id="GO:0034045">
    <property type="term" value="C:phagophore assembly site membrane"/>
    <property type="evidence" value="ECO:0007669"/>
    <property type="project" value="UniProtKB-SubCell"/>
</dbReference>
<name>A0A8E2JPH4_9PEZI</name>
<evidence type="ECO:0000259" key="4">
    <source>
        <dbReference type="PROSITE" id="PS50011"/>
    </source>
</evidence>
<dbReference type="Gene3D" id="1.10.510.10">
    <property type="entry name" value="Transferase(Phosphotransferase) domain 1"/>
    <property type="match status" value="1"/>
</dbReference>
<feature type="non-terminal residue" evidence="5">
    <location>
        <position position="1"/>
    </location>
</feature>
<dbReference type="EMBL" id="KV750453">
    <property type="protein sequence ID" value="OCL04713.1"/>
    <property type="molecule type" value="Genomic_DNA"/>
</dbReference>
<dbReference type="PANTHER" id="PTHR24348">
    <property type="entry name" value="SERINE/THREONINE-PROTEIN KINASE UNC-51-RELATED"/>
    <property type="match status" value="1"/>
</dbReference>
<protein>
    <recommendedName>
        <fullName evidence="3">Autophagy-related protein 1</fullName>
    </recommendedName>
</protein>
<dbReference type="PROSITE" id="PS50011">
    <property type="entry name" value="PROTEIN_KINASE_DOM"/>
    <property type="match status" value="1"/>
</dbReference>
<reference evidence="5 6" key="1">
    <citation type="journal article" date="2016" name="Nat. Commun.">
        <title>Ectomycorrhizal ecology is imprinted in the genome of the dominant symbiotic fungus Cenococcum geophilum.</title>
        <authorList>
            <consortium name="DOE Joint Genome Institute"/>
            <person name="Peter M."/>
            <person name="Kohler A."/>
            <person name="Ohm R.A."/>
            <person name="Kuo A."/>
            <person name="Krutzmann J."/>
            <person name="Morin E."/>
            <person name="Arend M."/>
            <person name="Barry K.W."/>
            <person name="Binder M."/>
            <person name="Choi C."/>
            <person name="Clum A."/>
            <person name="Copeland A."/>
            <person name="Grisel N."/>
            <person name="Haridas S."/>
            <person name="Kipfer T."/>
            <person name="LaButti K."/>
            <person name="Lindquist E."/>
            <person name="Lipzen A."/>
            <person name="Maire R."/>
            <person name="Meier B."/>
            <person name="Mihaltcheva S."/>
            <person name="Molinier V."/>
            <person name="Murat C."/>
            <person name="Poggeler S."/>
            <person name="Quandt C.A."/>
            <person name="Sperisen C."/>
            <person name="Tritt A."/>
            <person name="Tisserant E."/>
            <person name="Crous P.W."/>
            <person name="Henrissat B."/>
            <person name="Nehls U."/>
            <person name="Egli S."/>
            <person name="Spatafora J.W."/>
            <person name="Grigoriev I.V."/>
            <person name="Martin F.M."/>
        </authorList>
    </citation>
    <scope>NUCLEOTIDE SEQUENCE [LARGE SCALE GENOMIC DNA]</scope>
    <source>
        <strain evidence="5 6">CBS 207.34</strain>
    </source>
</reference>
<sequence length="229" mass="26140">PGDITFLSETASCERIIKLLGYQPQWPNQFRDGVILEYCGEGDLFKYFERRWTNHIMVTEDTMWRVFTQLMEALAYLHQGHGSGRNKDEWKPIVHRDIKPENIMLVSSDNTPGSVLNLKLADFGVSAFYDPNNCSFVNKGTPTYQPPEQVNGKATPAGDVWAVGAIIHFMGHGVRPHVNTVDFAREWRKANPGVTPLGSDRKSYWEQRATRLAIPLNQDKKEWQPTYSD</sequence>
<dbReference type="GO" id="GO:0006914">
    <property type="term" value="P:autophagy"/>
    <property type="evidence" value="ECO:0007669"/>
    <property type="project" value="UniProtKB-KW"/>
</dbReference>
<keyword evidence="5" id="KW-0418">Kinase</keyword>
<keyword evidence="5" id="KW-0808">Transferase</keyword>
<dbReference type="PROSITE" id="PS00108">
    <property type="entry name" value="PROTEIN_KINASE_ST"/>
    <property type="match status" value="1"/>
</dbReference>
<dbReference type="InterPro" id="IPR000719">
    <property type="entry name" value="Prot_kinase_dom"/>
</dbReference>
<dbReference type="PANTHER" id="PTHR24348:SF68">
    <property type="entry name" value="SERINE_THREONINE-PROTEIN KINASE ATG1C"/>
    <property type="match status" value="1"/>
</dbReference>
<dbReference type="Pfam" id="PF00069">
    <property type="entry name" value="Pkinase"/>
    <property type="match status" value="1"/>
</dbReference>
<keyword evidence="6" id="KW-1185">Reference proteome</keyword>
<gene>
    <name evidence="5" type="ORF">AOQ84DRAFT_255742</name>
</gene>
<dbReference type="SUPFAM" id="SSF56112">
    <property type="entry name" value="Protein kinase-like (PK-like)"/>
    <property type="match status" value="1"/>
</dbReference>
<dbReference type="Proteomes" id="UP000250140">
    <property type="component" value="Unassembled WGS sequence"/>
</dbReference>
<dbReference type="GO" id="GO:0004674">
    <property type="term" value="F:protein serine/threonine kinase activity"/>
    <property type="evidence" value="ECO:0007669"/>
    <property type="project" value="InterPro"/>
</dbReference>
<evidence type="ECO:0000256" key="2">
    <source>
        <dbReference type="ARBA" id="ARBA00023006"/>
    </source>
</evidence>
<organism evidence="5 6">
    <name type="scientific">Glonium stellatum</name>
    <dbReference type="NCBI Taxonomy" id="574774"/>
    <lineage>
        <taxon>Eukaryota</taxon>
        <taxon>Fungi</taxon>
        <taxon>Dikarya</taxon>
        <taxon>Ascomycota</taxon>
        <taxon>Pezizomycotina</taxon>
        <taxon>Dothideomycetes</taxon>
        <taxon>Pleosporomycetidae</taxon>
        <taxon>Gloniales</taxon>
        <taxon>Gloniaceae</taxon>
        <taxon>Glonium</taxon>
    </lineage>
</organism>
<dbReference type="AlphaFoldDB" id="A0A8E2JPH4"/>
<dbReference type="CDD" id="cd00180">
    <property type="entry name" value="PKc"/>
    <property type="match status" value="1"/>
</dbReference>
<evidence type="ECO:0000256" key="1">
    <source>
        <dbReference type="ARBA" id="ARBA00004623"/>
    </source>
</evidence>
<proteinExistence type="predicted"/>
<dbReference type="OrthoDB" id="310217at2759"/>
<dbReference type="GO" id="GO:0010506">
    <property type="term" value="P:regulation of autophagy"/>
    <property type="evidence" value="ECO:0007669"/>
    <property type="project" value="InterPro"/>
</dbReference>